<dbReference type="EMBL" id="CP060634">
    <property type="protein sequence ID" value="QNM05107.1"/>
    <property type="molecule type" value="Genomic_DNA"/>
</dbReference>
<dbReference type="InterPro" id="IPR025377">
    <property type="entry name" value="DUF4367"/>
</dbReference>
<name>A0A7G9G2S5_9FIRM</name>
<dbReference type="AlphaFoldDB" id="A0A7G9G2S5"/>
<proteinExistence type="predicted"/>
<keyword evidence="2" id="KW-0472">Membrane</keyword>
<evidence type="ECO:0000313" key="5">
    <source>
        <dbReference type="Proteomes" id="UP000515823"/>
    </source>
</evidence>
<gene>
    <name evidence="4" type="ORF">H9Q78_11725</name>
</gene>
<keyword evidence="2" id="KW-1133">Transmembrane helix</keyword>
<accession>A0A7G9G2S5</accession>
<evidence type="ECO:0000256" key="1">
    <source>
        <dbReference type="SAM" id="MobiDB-lite"/>
    </source>
</evidence>
<feature type="region of interest" description="Disordered" evidence="1">
    <location>
        <begin position="1"/>
        <end position="47"/>
    </location>
</feature>
<evidence type="ECO:0000313" key="4">
    <source>
        <dbReference type="EMBL" id="QNM05107.1"/>
    </source>
</evidence>
<sequence>MKKPEESCVQNSGNEMEGKRGGDKDQDDNSYHADGKSTSGAGGEQEDLEIKFENLIRAAVREDEKECWEAIQKSIEEEGPHEYSAEEEKEVEARIAHVRKMRKKAERKERKKKHRILRIISASAAVLVLAVVVQSAIVKSVDASIETVVDVVVKWFEDHVEIKNEVSEYWTTKYDIEPPEYIPSGFELINTIESQSGKLWEYKKQNEKMIISYASMFESTQDEFNSEEYQETEVDIYGYEGKYWISDECRDVLRWNDNEIKYSIEADITLDEMKKIAESFMDYRNNY</sequence>
<keyword evidence="5" id="KW-1185">Reference proteome</keyword>
<feature type="compositionally biased region" description="Basic and acidic residues" evidence="1">
    <location>
        <begin position="16"/>
        <end position="35"/>
    </location>
</feature>
<organism evidence="4 5">
    <name type="scientific">Qiania dongpingensis</name>
    <dbReference type="NCBI Taxonomy" id="2763669"/>
    <lineage>
        <taxon>Bacteria</taxon>
        <taxon>Bacillati</taxon>
        <taxon>Bacillota</taxon>
        <taxon>Clostridia</taxon>
        <taxon>Lachnospirales</taxon>
        <taxon>Lachnospiraceae</taxon>
        <taxon>Qiania</taxon>
    </lineage>
</organism>
<evidence type="ECO:0000256" key="2">
    <source>
        <dbReference type="SAM" id="Phobius"/>
    </source>
</evidence>
<protein>
    <submittedName>
        <fullName evidence="4">DUF4367 domain-containing protein</fullName>
    </submittedName>
</protein>
<dbReference type="RefSeq" id="WP_249301914.1">
    <property type="nucleotide sequence ID" value="NZ_CP060634.1"/>
</dbReference>
<evidence type="ECO:0000259" key="3">
    <source>
        <dbReference type="Pfam" id="PF14285"/>
    </source>
</evidence>
<dbReference type="KEGG" id="qdo:H9Q78_11725"/>
<reference evidence="4 5" key="1">
    <citation type="submission" date="2020-08" db="EMBL/GenBank/DDBJ databases">
        <authorList>
            <person name="Liu C."/>
            <person name="Sun Q."/>
        </authorList>
    </citation>
    <scope>NUCLEOTIDE SEQUENCE [LARGE SCALE GENOMIC DNA]</scope>
    <source>
        <strain evidence="4 5">NSJ-38</strain>
    </source>
</reference>
<dbReference type="Pfam" id="PF14285">
    <property type="entry name" value="DUF4367"/>
    <property type="match status" value="1"/>
</dbReference>
<feature type="transmembrane region" description="Helical" evidence="2">
    <location>
        <begin position="116"/>
        <end position="137"/>
    </location>
</feature>
<feature type="domain" description="DUF4367" evidence="3">
    <location>
        <begin position="179"/>
        <end position="279"/>
    </location>
</feature>
<dbReference type="Proteomes" id="UP000515823">
    <property type="component" value="Chromosome"/>
</dbReference>
<keyword evidence="2" id="KW-0812">Transmembrane</keyword>